<comment type="caution">
    <text evidence="1">The sequence shown here is derived from an EMBL/GenBank/DDBJ whole genome shotgun (WGS) entry which is preliminary data.</text>
</comment>
<dbReference type="RefSeq" id="WP_181616067.1">
    <property type="nucleotide sequence ID" value="NZ_BAABAM010000013.1"/>
</dbReference>
<keyword evidence="2" id="KW-1185">Reference proteome</keyword>
<organism evidence="1 2">
    <name type="scientific">Nonomuraea soli</name>
    <dbReference type="NCBI Taxonomy" id="1032476"/>
    <lineage>
        <taxon>Bacteria</taxon>
        <taxon>Bacillati</taxon>
        <taxon>Actinomycetota</taxon>
        <taxon>Actinomycetes</taxon>
        <taxon>Streptosporangiales</taxon>
        <taxon>Streptosporangiaceae</taxon>
        <taxon>Nonomuraea</taxon>
    </lineage>
</organism>
<gene>
    <name evidence="1" type="ORF">HNR30_008756</name>
</gene>
<dbReference type="Proteomes" id="UP000530928">
    <property type="component" value="Unassembled WGS sequence"/>
</dbReference>
<name>A0A7W0CU19_9ACTN</name>
<dbReference type="Pfam" id="PF19698">
    <property type="entry name" value="DUF6197"/>
    <property type="match status" value="1"/>
</dbReference>
<accession>A0A7W0CU19</accession>
<dbReference type="EMBL" id="JACDUR010000011">
    <property type="protein sequence ID" value="MBA2897358.1"/>
    <property type="molecule type" value="Genomic_DNA"/>
</dbReference>
<proteinExistence type="predicted"/>
<dbReference type="AlphaFoldDB" id="A0A7W0CU19"/>
<evidence type="ECO:0000313" key="2">
    <source>
        <dbReference type="Proteomes" id="UP000530928"/>
    </source>
</evidence>
<protein>
    <submittedName>
        <fullName evidence="1">Uncharacterized protein</fullName>
    </submittedName>
</protein>
<sequence>MITQTLSPVERLDQARRHWPVGSRTRYTLANQVGTVAGHRQDYGLAVVVDVRFDVNSDIKTGVQPNRLVTSPARNESQVLLGAAGILARNGWVQQEHIDWSQVGTMPESECRMDVLGAIAAAAGLPPYVWGEESSRLTEHQVARYVLADRAARTFAFLRNLTSKKDAHAIDVELVLGDGWNDYSYRTADDVIAALVDAGNAAVGR</sequence>
<dbReference type="InterPro" id="IPR045677">
    <property type="entry name" value="DUF6197"/>
</dbReference>
<evidence type="ECO:0000313" key="1">
    <source>
        <dbReference type="EMBL" id="MBA2897358.1"/>
    </source>
</evidence>
<reference evidence="1 2" key="1">
    <citation type="submission" date="2020-07" db="EMBL/GenBank/DDBJ databases">
        <title>Genomic Encyclopedia of Type Strains, Phase IV (KMG-IV): sequencing the most valuable type-strain genomes for metagenomic binning, comparative biology and taxonomic classification.</title>
        <authorList>
            <person name="Goeker M."/>
        </authorList>
    </citation>
    <scope>NUCLEOTIDE SEQUENCE [LARGE SCALE GENOMIC DNA]</scope>
    <source>
        <strain evidence="1 2">DSM 45533</strain>
    </source>
</reference>